<feature type="domain" description="Glycogen debranching enzyme C-terminal" evidence="18">
    <location>
        <begin position="1167"/>
        <end position="1619"/>
    </location>
</feature>
<evidence type="ECO:0000256" key="6">
    <source>
        <dbReference type="ARBA" id="ARBA00012778"/>
    </source>
</evidence>
<dbReference type="InterPro" id="IPR032792">
    <property type="entry name" value="AGL_glucanoTrfase"/>
</dbReference>
<evidence type="ECO:0000259" key="19">
    <source>
        <dbReference type="Pfam" id="PF14699"/>
    </source>
</evidence>
<evidence type="ECO:0000256" key="11">
    <source>
        <dbReference type="ARBA" id="ARBA00022801"/>
    </source>
</evidence>
<dbReference type="GO" id="GO:0004134">
    <property type="term" value="F:4-alpha-glucanotransferase activity"/>
    <property type="evidence" value="ECO:0007669"/>
    <property type="project" value="UniProtKB-EC"/>
</dbReference>
<dbReference type="FunFam" id="1.50.10.10:FF:000039">
    <property type="entry name" value="Glycogen debranching enzyme Gdb1, putative"/>
    <property type="match status" value="1"/>
</dbReference>
<evidence type="ECO:0000259" key="18">
    <source>
        <dbReference type="Pfam" id="PF06202"/>
    </source>
</evidence>
<feature type="chain" id="PRO_5025502621" description="Glycogen debranching enzyme" evidence="17">
    <location>
        <begin position="24"/>
        <end position="1645"/>
    </location>
</feature>
<name>A0A6A4V9S5_AMPAM</name>
<gene>
    <name evidence="22" type="primary">AGL</name>
    <name evidence="22" type="ORF">FJT64_014185</name>
</gene>
<dbReference type="Pfam" id="PF14702">
    <property type="entry name" value="hGDE_central"/>
    <property type="match status" value="1"/>
</dbReference>
<keyword evidence="17" id="KW-0732">Signal</keyword>
<dbReference type="InterPro" id="IPR032788">
    <property type="entry name" value="AGL_central"/>
</dbReference>
<evidence type="ECO:0000256" key="1">
    <source>
        <dbReference type="ARBA" id="ARBA00000439"/>
    </source>
</evidence>
<evidence type="ECO:0000256" key="8">
    <source>
        <dbReference type="ARBA" id="ARBA00022490"/>
    </source>
</evidence>
<evidence type="ECO:0000256" key="7">
    <source>
        <dbReference type="ARBA" id="ARBA00020723"/>
    </source>
</evidence>
<feature type="domain" description="Glycogen debranching enzyme central" evidence="21">
    <location>
        <begin position="799"/>
        <end position="1064"/>
    </location>
</feature>
<dbReference type="EC" id="2.4.1.25" evidence="5"/>
<keyword evidence="10" id="KW-0808">Transferase</keyword>
<keyword evidence="14" id="KW-0326">Glycosidase</keyword>
<dbReference type="Gene3D" id="3.20.20.80">
    <property type="entry name" value="Glycosidases"/>
    <property type="match status" value="2"/>
</dbReference>
<dbReference type="SUPFAM" id="SSF51445">
    <property type="entry name" value="(Trans)glycosidases"/>
    <property type="match status" value="1"/>
</dbReference>
<dbReference type="InterPro" id="IPR017853">
    <property type="entry name" value="GH"/>
</dbReference>
<evidence type="ECO:0000256" key="17">
    <source>
        <dbReference type="SAM" id="SignalP"/>
    </source>
</evidence>
<comment type="similarity">
    <text evidence="15">Belongs to the glycogen debranching enzyme family.</text>
</comment>
<evidence type="ECO:0000259" key="21">
    <source>
        <dbReference type="Pfam" id="PF14702"/>
    </source>
</evidence>
<proteinExistence type="inferred from homology"/>
<evidence type="ECO:0000313" key="22">
    <source>
        <dbReference type="EMBL" id="KAF0287388.1"/>
    </source>
</evidence>
<accession>A0A6A4V9S5</accession>
<dbReference type="Pfam" id="PF14699">
    <property type="entry name" value="hGDE_N"/>
    <property type="match status" value="1"/>
</dbReference>
<feature type="domain" description="Eukaryotic glycogen debranching enzyme N-terminal" evidence="19">
    <location>
        <begin position="120"/>
        <end position="208"/>
    </location>
</feature>
<dbReference type="InterPro" id="IPR032790">
    <property type="entry name" value="GDE_C"/>
</dbReference>
<dbReference type="InterPro" id="IPR008928">
    <property type="entry name" value="6-hairpin_glycosidase_sf"/>
</dbReference>
<keyword evidence="13" id="KW-0511">Multifunctional enzyme</keyword>
<dbReference type="InterPro" id="IPR029436">
    <property type="entry name" value="AGL_euk_N"/>
</dbReference>
<keyword evidence="11" id="KW-0378">Hydrolase</keyword>
<dbReference type="SUPFAM" id="SSF48208">
    <property type="entry name" value="Six-hairpin glycosidases"/>
    <property type="match status" value="1"/>
</dbReference>
<dbReference type="OrthoDB" id="10248904at2759"/>
<dbReference type="InterPro" id="IPR006421">
    <property type="entry name" value="Glycogen_debranch_met"/>
</dbReference>
<evidence type="ECO:0000256" key="9">
    <source>
        <dbReference type="ARBA" id="ARBA00022676"/>
    </source>
</evidence>
<feature type="signal peptide" evidence="17">
    <location>
        <begin position="1"/>
        <end position="23"/>
    </location>
</feature>
<dbReference type="Pfam" id="PF14701">
    <property type="entry name" value="hDGE_amylase"/>
    <property type="match status" value="1"/>
</dbReference>
<evidence type="ECO:0000256" key="16">
    <source>
        <dbReference type="ARBA" id="ARBA00031477"/>
    </source>
</evidence>
<dbReference type="Pfam" id="PF06202">
    <property type="entry name" value="GDE_C"/>
    <property type="match status" value="1"/>
</dbReference>
<keyword evidence="8" id="KW-0963">Cytoplasm</keyword>
<reference evidence="22 23" key="1">
    <citation type="submission" date="2019-07" db="EMBL/GenBank/DDBJ databases">
        <title>Draft genome assembly of a fouling barnacle, Amphibalanus amphitrite (Darwin, 1854): The first reference genome for Thecostraca.</title>
        <authorList>
            <person name="Kim W."/>
        </authorList>
    </citation>
    <scope>NUCLEOTIDE SEQUENCE [LARGE SCALE GENOMIC DNA]</scope>
    <source>
        <strain evidence="22">SNU_AA5</strain>
        <tissue evidence="22">Soma without cirri and trophi</tissue>
    </source>
</reference>
<evidence type="ECO:0000256" key="14">
    <source>
        <dbReference type="ARBA" id="ARBA00023295"/>
    </source>
</evidence>
<evidence type="ECO:0000256" key="13">
    <source>
        <dbReference type="ARBA" id="ARBA00023268"/>
    </source>
</evidence>
<evidence type="ECO:0000256" key="4">
    <source>
        <dbReference type="ARBA" id="ARBA00004496"/>
    </source>
</evidence>
<keyword evidence="9" id="KW-0328">Glycosyltransferase</keyword>
<comment type="subcellular location">
    <subcellularLocation>
        <location evidence="4">Cytoplasm</location>
    </subcellularLocation>
</comment>
<keyword evidence="23" id="KW-1185">Reference proteome</keyword>
<dbReference type="EMBL" id="VIIS01002194">
    <property type="protein sequence ID" value="KAF0287388.1"/>
    <property type="molecule type" value="Genomic_DNA"/>
</dbReference>
<dbReference type="InterPro" id="IPR010401">
    <property type="entry name" value="AGL/Gdb1"/>
</dbReference>
<dbReference type="CDD" id="cd11327">
    <property type="entry name" value="AmyAc_Glg_debranch_2"/>
    <property type="match status" value="1"/>
</dbReference>
<protein>
    <recommendedName>
        <fullName evidence="7">Glycogen debranching enzyme</fullName>
        <ecNumber evidence="5">2.4.1.25</ecNumber>
        <ecNumber evidence="6">3.2.1.33</ecNumber>
    </recommendedName>
    <alternativeName>
        <fullName evidence="16">Glycogen debrancher</fullName>
    </alternativeName>
</protein>
<dbReference type="FunFam" id="3.20.20.80:FF:000206">
    <property type="entry name" value="Amylo-alpha-1, 6-glucosidase, 4-alpha-glucanotransferase b"/>
    <property type="match status" value="1"/>
</dbReference>
<dbReference type="GO" id="GO:0005737">
    <property type="term" value="C:cytoplasm"/>
    <property type="evidence" value="ECO:0007669"/>
    <property type="project" value="UniProtKB-SubCell"/>
</dbReference>
<comment type="function">
    <text evidence="3">Multifunctional enzyme acting as 1,4-alpha-D-glucan:1,4-alpha-D-glucan 4-alpha-D-glycosyltransferase and amylo-1,6-glucosidase in glycogen degradation.</text>
</comment>
<evidence type="ECO:0000256" key="5">
    <source>
        <dbReference type="ARBA" id="ARBA00012560"/>
    </source>
</evidence>
<dbReference type="PANTHER" id="PTHR10569">
    <property type="entry name" value="GLYCOGEN DEBRANCHING ENZYME"/>
    <property type="match status" value="1"/>
</dbReference>
<evidence type="ECO:0000256" key="12">
    <source>
        <dbReference type="ARBA" id="ARBA00023056"/>
    </source>
</evidence>
<comment type="catalytic activity">
    <reaction evidence="2">
        <text>Hydrolysis of (1-&gt;6)-alpha-D-glucosidic branch linkages in glycogen phosphorylase limit dextrin.</text>
        <dbReference type="EC" id="3.2.1.33"/>
    </reaction>
</comment>
<dbReference type="Proteomes" id="UP000440578">
    <property type="component" value="Unassembled WGS sequence"/>
</dbReference>
<dbReference type="NCBIfam" id="TIGR01531">
    <property type="entry name" value="glyc_debranch"/>
    <property type="match status" value="1"/>
</dbReference>
<comment type="caution">
    <text evidence="22">The sequence shown here is derived from an EMBL/GenBank/DDBJ whole genome shotgun (WGS) entry which is preliminary data.</text>
</comment>
<evidence type="ECO:0000313" key="23">
    <source>
        <dbReference type="Proteomes" id="UP000440578"/>
    </source>
</evidence>
<dbReference type="FunFam" id="3.20.20.80:FF:000070">
    <property type="entry name" value="GDB1p Glycogen debranching enzyme"/>
    <property type="match status" value="1"/>
</dbReference>
<evidence type="ECO:0000256" key="10">
    <source>
        <dbReference type="ARBA" id="ARBA00022679"/>
    </source>
</evidence>
<dbReference type="GO" id="GO:0004135">
    <property type="term" value="F:amylo-alpha-1,6-glucosidase activity"/>
    <property type="evidence" value="ECO:0007669"/>
    <property type="project" value="UniProtKB-EC"/>
</dbReference>
<sequence length="1645" mass="185493">MPQSRNFSIIVFASLSLQLAVSAGQCRGDYGRAAAMGRNTVVERVDEVIEVILCPPPDIQEPKDVFPALDRYKFSCSYPQFLPGMACHGSGDDPEVRVLKLHDNDHQDTTLYRLTKGFVLHFRLGPSLFGRIVSVYSNHPASADEEFCRDKYRLLPWQSDSKIIDDTSIFVEIPIVRAGSFRYYFTHSEGQDPNPRGSGYFVVDPTLSRGTNNEVIGMDCLVSQTVLAKCLGPLDQWERRLEVARNTGYNMVHFTPVQFLVFEQELGASNSAYSLSNQLRLNPAFQNSDGSPATIEDLARLIKKMRDEWKVLSVCDIVLNHSANESPWLQEHPECGYNLVNSPHLRPAYLLDRLIDHLSRDMLAGRWRDRGLGEDVTEEGHLAIIRDLMHGEYLPRVRLHEFYQCDPAVLCDQFGTLCAKAGAAEWSDQRPCSAGQLRLMPDPRGVRFGRKVDLQLAKRIFYKDGAGLDHAKDQLRRRLMELNEQAAGVVQGHLGAAVENIISGVRYERLADHGPKLRGLTWKTPLAAPYFTTLDGSKSLEVQRSLEQEEAIAFGPDACHLMAHNGWVMGDDPLSDFARPGCDVYLRRELIAWGDCIKLRYGNRPDDCPFLWQHMRRYCEQVARVFHGVRLDNCHSTPIHVAEYMLDAARKIRPDLYLVAELFTNNDRTDNLFVNRLGINSLIREAMSAGNSHELGRLVYLYGGEPVGSFLKPHIRPLAPARSHAIFMDLTHDNPCPVTTRSPLDALPSAALVYMACCAAGSNRGYDELVPHHINVVSETRLYNSWGGGGSGQVDVDSGVIRGKQVLSKLHYEMGRMGFTQVYVDQVTPDIVTITRHNPVNHQSYVLCAHTAFGQPQNLWTPDGIKALRIQGTVAEVVFEARVVPRDGRPLHLEDIERSGTYINGVNQYRVDIRENFEIEKSSMLTHRIENDYTVMDYTDFPPGSVFALRIAPCPVAVGAVEKLRCIVYELTRFSASTDVEHIISRLTLADMNRIIYRCDQEERDEGRGWAAYDVPNFGPLVYSGLQSVMSLMADIRVKNDLGHPLCENLRQGNWLMDCVVGRLRLEPNTMELANWLDDTFQYIKQIPRYLVPAYFDATVLGVYVHLLNSTWRQMARFVREGSEFTKDLAMGSIQMGGLVHSSPLPEISANLAPPRPASWTRPDGKQGQACVSLCAGLPHFSTGYMRNWGRDTFIALRGLFIITGRHVEARYIILAYAGCLRHGLIPNLLDGGKNSRFNCRDAVWWWLYCIQEYVRLVPGGVSILQDKVSRLFPTDDSPPLETGEVEHPLHDVIQEALQRHFEGLSFRERNAGFQIDRDMSDQGFNNQIGVNMETGFVFGGNVHNCGTWMDKMGSSEHAGNKGKPATPRDGSAVELVGLSRATVGWLAKLHKGGKYPYEGVTKTDEQGTYVGWKWEEWAERIDKNFEKLFYIHHVPHPEFEPVPELINVRGMYKDSHCASQFWADYQLRCNFPIAMVAAPEMFNPHHVWTALETADRLLVGPLGMRTLAECDWAYDGIYNVDDDGTDPKKAHGFSYHNGPEWVWPMGFYLRARLHFAPIIGGPALLQATISKVKHIISKHYVQLSDSVWRSLPELTNANGEYCRFSCQAQAWSMGCILEVLYDIKQLEEQYKGKVQVLPPATVAE</sequence>
<dbReference type="PANTHER" id="PTHR10569:SF2">
    <property type="entry name" value="GLYCOGEN DEBRANCHING ENZYME"/>
    <property type="match status" value="1"/>
</dbReference>
<evidence type="ECO:0000256" key="3">
    <source>
        <dbReference type="ARBA" id="ARBA00003530"/>
    </source>
</evidence>
<dbReference type="GO" id="GO:0005980">
    <property type="term" value="P:glycogen catabolic process"/>
    <property type="evidence" value="ECO:0007669"/>
    <property type="project" value="InterPro"/>
</dbReference>
<feature type="domain" description="Glycogen debranching enzyme glucanotransferase" evidence="20">
    <location>
        <begin position="216"/>
        <end position="657"/>
    </location>
</feature>
<organism evidence="22 23">
    <name type="scientific">Amphibalanus amphitrite</name>
    <name type="common">Striped barnacle</name>
    <name type="synonym">Balanus amphitrite</name>
    <dbReference type="NCBI Taxonomy" id="1232801"/>
    <lineage>
        <taxon>Eukaryota</taxon>
        <taxon>Metazoa</taxon>
        <taxon>Ecdysozoa</taxon>
        <taxon>Arthropoda</taxon>
        <taxon>Crustacea</taxon>
        <taxon>Multicrustacea</taxon>
        <taxon>Cirripedia</taxon>
        <taxon>Thoracica</taxon>
        <taxon>Thoracicalcarea</taxon>
        <taxon>Balanomorpha</taxon>
        <taxon>Balanoidea</taxon>
        <taxon>Balanidae</taxon>
        <taxon>Amphibalaninae</taxon>
        <taxon>Amphibalanus</taxon>
    </lineage>
</organism>
<dbReference type="EC" id="3.2.1.33" evidence="6"/>
<evidence type="ECO:0000259" key="20">
    <source>
        <dbReference type="Pfam" id="PF14701"/>
    </source>
</evidence>
<evidence type="ECO:0000256" key="15">
    <source>
        <dbReference type="ARBA" id="ARBA00025780"/>
    </source>
</evidence>
<dbReference type="GO" id="GO:0005978">
    <property type="term" value="P:glycogen biosynthetic process"/>
    <property type="evidence" value="ECO:0007669"/>
    <property type="project" value="UniProtKB-KW"/>
</dbReference>
<keyword evidence="12" id="KW-0320">Glycogen biosynthesis</keyword>
<comment type="catalytic activity">
    <reaction evidence="1">
        <text>Transfers a segment of a (1-&gt;4)-alpha-D-glucan to a new position in an acceptor, which may be glucose or a (1-&gt;4)-alpha-D-glucan.</text>
        <dbReference type="EC" id="2.4.1.25"/>
    </reaction>
</comment>
<evidence type="ECO:0000256" key="2">
    <source>
        <dbReference type="ARBA" id="ARBA00000927"/>
    </source>
</evidence>